<evidence type="ECO:0000256" key="1">
    <source>
        <dbReference type="SAM" id="Phobius"/>
    </source>
</evidence>
<keyword evidence="1" id="KW-0812">Transmembrane</keyword>
<reference evidence="2 3" key="1">
    <citation type="submission" date="2019-07" db="EMBL/GenBank/DDBJ databases">
        <authorList>
            <person name="Li J."/>
        </authorList>
    </citation>
    <scope>NUCLEOTIDE SEQUENCE [LARGE SCALE GENOMIC DNA]</scope>
    <source>
        <strain evidence="2 3">TKL69</strain>
    </source>
</reference>
<dbReference type="Proteomes" id="UP000315215">
    <property type="component" value="Chromosome"/>
</dbReference>
<evidence type="ECO:0000313" key="2">
    <source>
        <dbReference type="EMBL" id="QDP41490.1"/>
    </source>
</evidence>
<keyword evidence="1" id="KW-1133">Transmembrane helix</keyword>
<keyword evidence="1" id="KW-0472">Membrane</keyword>
<protein>
    <submittedName>
        <fullName evidence="2">Uncharacterized protein</fullName>
    </submittedName>
</protein>
<feature type="transmembrane region" description="Helical" evidence="1">
    <location>
        <begin position="7"/>
        <end position="29"/>
    </location>
</feature>
<evidence type="ECO:0000313" key="3">
    <source>
        <dbReference type="Proteomes" id="UP000315215"/>
    </source>
</evidence>
<organism evidence="2 3">
    <name type="scientific">Radiobacillus deserti</name>
    <dbReference type="NCBI Taxonomy" id="2594883"/>
    <lineage>
        <taxon>Bacteria</taxon>
        <taxon>Bacillati</taxon>
        <taxon>Bacillota</taxon>
        <taxon>Bacilli</taxon>
        <taxon>Bacillales</taxon>
        <taxon>Bacillaceae</taxon>
        <taxon>Radiobacillus</taxon>
    </lineage>
</organism>
<dbReference type="KEGG" id="aqt:FN924_15695"/>
<keyword evidence="3" id="KW-1185">Reference proteome</keyword>
<dbReference type="EMBL" id="CP041666">
    <property type="protein sequence ID" value="QDP41490.1"/>
    <property type="molecule type" value="Genomic_DNA"/>
</dbReference>
<sequence length="60" mass="7018">MITIFSILIYVILLFLLSTLLFFTLTSIWVTNEPIIVYLLCFIIIHLLLHAFGTMKKDSR</sequence>
<name>A0A516KJB3_9BACI</name>
<dbReference type="AlphaFoldDB" id="A0A516KJB3"/>
<accession>A0A516KJB3</accession>
<feature type="transmembrane region" description="Helical" evidence="1">
    <location>
        <begin position="35"/>
        <end position="53"/>
    </location>
</feature>
<dbReference type="RefSeq" id="WP_143896087.1">
    <property type="nucleotide sequence ID" value="NZ_CP041666.1"/>
</dbReference>
<proteinExistence type="predicted"/>
<gene>
    <name evidence="2" type="ORF">FN924_15695</name>
</gene>